<name>A0A3A8E843_9GAMM</name>
<accession>A0A3A8E843</accession>
<evidence type="ECO:0000256" key="1">
    <source>
        <dbReference type="SAM" id="Phobius"/>
    </source>
</evidence>
<keyword evidence="1" id="KW-0812">Transmembrane</keyword>
<reference evidence="2 3" key="1">
    <citation type="submission" date="2018-09" db="EMBL/GenBank/DDBJ databases">
        <title>The draft genome of Acinetobacter spp. strains.</title>
        <authorList>
            <person name="Qin J."/>
            <person name="Feng Y."/>
            <person name="Zong Z."/>
        </authorList>
    </citation>
    <scope>NUCLEOTIDE SEQUENCE [LARGE SCALE GENOMIC DNA]</scope>
    <source>
        <strain evidence="2 3">WCHAc060096</strain>
    </source>
</reference>
<dbReference type="RefSeq" id="WP_120371439.1">
    <property type="nucleotide sequence ID" value="NZ_RAXU01000036.1"/>
</dbReference>
<dbReference type="AlphaFoldDB" id="A0A3A8E843"/>
<dbReference type="InterPro" id="IPR057700">
    <property type="entry name" value="DUF7940"/>
</dbReference>
<evidence type="ECO:0000313" key="3">
    <source>
        <dbReference type="Proteomes" id="UP000269001"/>
    </source>
</evidence>
<feature type="non-terminal residue" evidence="2">
    <location>
        <position position="1"/>
    </location>
</feature>
<dbReference type="Proteomes" id="UP000269001">
    <property type="component" value="Unassembled WGS sequence"/>
</dbReference>
<organism evidence="2 3">
    <name type="scientific">Acinetobacter guerrae</name>
    <dbReference type="NCBI Taxonomy" id="1843371"/>
    <lineage>
        <taxon>Bacteria</taxon>
        <taxon>Pseudomonadati</taxon>
        <taxon>Pseudomonadota</taxon>
        <taxon>Gammaproteobacteria</taxon>
        <taxon>Moraxellales</taxon>
        <taxon>Moraxellaceae</taxon>
        <taxon>Acinetobacter</taxon>
    </lineage>
</organism>
<feature type="transmembrane region" description="Helical" evidence="1">
    <location>
        <begin position="70"/>
        <end position="89"/>
    </location>
</feature>
<protein>
    <recommendedName>
        <fullName evidence="4">Holin</fullName>
    </recommendedName>
</protein>
<dbReference type="EMBL" id="RAXU01000036">
    <property type="protein sequence ID" value="RKG30298.1"/>
    <property type="molecule type" value="Genomic_DNA"/>
</dbReference>
<gene>
    <name evidence="2" type="ORF">D7V21_16275</name>
</gene>
<keyword evidence="1" id="KW-1133">Transmembrane helix</keyword>
<keyword evidence="3" id="KW-1185">Reference proteome</keyword>
<feature type="transmembrane region" description="Helical" evidence="1">
    <location>
        <begin position="101"/>
        <end position="119"/>
    </location>
</feature>
<comment type="caution">
    <text evidence="2">The sequence shown here is derived from an EMBL/GenBank/DDBJ whole genome shotgun (WGS) entry which is preliminary data.</text>
</comment>
<evidence type="ECO:0008006" key="4">
    <source>
        <dbReference type="Google" id="ProtNLM"/>
    </source>
</evidence>
<dbReference type="Pfam" id="PF25612">
    <property type="entry name" value="DUF7940"/>
    <property type="match status" value="1"/>
</dbReference>
<keyword evidence="1" id="KW-0472">Membrane</keyword>
<sequence>RKTPQSVKTQRKIDAAVEQVATDKDRFYQGVLSRQENRHSDELNDISNKTAQALVNNSPIVSNWQNSWKWFSNIAFALIVAVQAFYDALPPDVVTALPVHTQQTITAVLAVLGIIGRYINQSRQKDASHV</sequence>
<evidence type="ECO:0000313" key="2">
    <source>
        <dbReference type="EMBL" id="RKG30298.1"/>
    </source>
</evidence>
<proteinExistence type="predicted"/>